<proteinExistence type="predicted"/>
<dbReference type="KEGG" id="hsal:JMJ58_23650"/>
<dbReference type="EMBL" id="CP069192">
    <property type="protein sequence ID" value="QRV18006.1"/>
    <property type="molecule type" value="Genomic_DNA"/>
</dbReference>
<keyword evidence="1" id="KW-0614">Plasmid</keyword>
<organism evidence="1 2">
    <name type="scientific">Haloterrigena salifodinae</name>
    <dbReference type="NCBI Taxonomy" id="2675099"/>
    <lineage>
        <taxon>Archaea</taxon>
        <taxon>Methanobacteriati</taxon>
        <taxon>Methanobacteriota</taxon>
        <taxon>Stenosarchaea group</taxon>
        <taxon>Halobacteria</taxon>
        <taxon>Halobacteriales</taxon>
        <taxon>Natrialbaceae</taxon>
        <taxon>Haloterrigena</taxon>
    </lineage>
</organism>
<reference evidence="1 2" key="1">
    <citation type="submission" date="2021-01" db="EMBL/GenBank/DDBJ databases">
        <title>Genome Sequence and Methylation Pattern of Haloterrigena salifodinae BOL5-1, An Extremely Halophilic Archaeon from a Bolivian Salt Mine.</title>
        <authorList>
            <person name="DasSarma P."/>
            <person name="Anton B.P."/>
            <person name="DasSarma S.L."/>
            <person name="von Ehrenheim H.A.L."/>
            <person name="Martinez F.L."/>
            <person name="Guzman D."/>
            <person name="Roberts R.J."/>
            <person name="DasSarma S."/>
        </authorList>
    </citation>
    <scope>NUCLEOTIDE SEQUENCE [LARGE SCALE GENOMIC DNA]</scope>
    <source>
        <strain evidence="1 2">BOL5-1</strain>
        <plasmid evidence="1 2">pHTS280.6</plasmid>
    </source>
</reference>
<evidence type="ECO:0000313" key="2">
    <source>
        <dbReference type="Proteomes" id="UP000637819"/>
    </source>
</evidence>
<dbReference type="AlphaFoldDB" id="A0A8T8E969"/>
<name>A0A8T8E969_9EURY</name>
<dbReference type="RefSeq" id="WP_204749911.1">
    <property type="nucleotide sequence ID" value="NZ_CP069192.1"/>
</dbReference>
<dbReference type="Proteomes" id="UP000637819">
    <property type="component" value="Plasmid pHTS280.6"/>
</dbReference>
<keyword evidence="2" id="KW-1185">Reference proteome</keyword>
<protein>
    <submittedName>
        <fullName evidence="1">Uncharacterized protein</fullName>
    </submittedName>
</protein>
<geneLocation type="plasmid" evidence="1 2">
    <name>pHTS280.6</name>
</geneLocation>
<dbReference type="GeneID" id="62878188"/>
<gene>
    <name evidence="1" type="ORF">JMJ58_23650</name>
</gene>
<accession>A0A8T8E969</accession>
<evidence type="ECO:0000313" key="1">
    <source>
        <dbReference type="EMBL" id="QRV18006.1"/>
    </source>
</evidence>
<sequence length="60" mass="6425">MFAQRFPAMVNGLFVDGEGRIVLEDPIPLALLHLAAALRGDDRAELPTPVGDRRSPEGGV</sequence>